<evidence type="ECO:0000256" key="5">
    <source>
        <dbReference type="ARBA" id="ARBA00023284"/>
    </source>
</evidence>
<feature type="domain" description="Thioredoxin" evidence="7">
    <location>
        <begin position="1"/>
        <end position="106"/>
    </location>
</feature>
<dbReference type="InterPro" id="IPR005746">
    <property type="entry name" value="Thioredoxin"/>
</dbReference>
<dbReference type="PRINTS" id="PR00421">
    <property type="entry name" value="THIOREDOXIN"/>
</dbReference>
<dbReference type="EMBL" id="CP098611">
    <property type="protein sequence ID" value="USR89417.1"/>
    <property type="molecule type" value="Genomic_DNA"/>
</dbReference>
<evidence type="ECO:0000313" key="8">
    <source>
        <dbReference type="EMBL" id="USR89417.1"/>
    </source>
</evidence>
<evidence type="ECO:0000313" key="9">
    <source>
        <dbReference type="Proteomes" id="UP001056708"/>
    </source>
</evidence>
<keyword evidence="5" id="KW-0676">Redox-active center</keyword>
<reference evidence="8" key="1">
    <citation type="submission" date="2022-06" db="EMBL/GenBank/DDBJ databases">
        <title>Genome sequence of Phormidium yuhuli AB48 isolated from an industrial photobioreactor environment.</title>
        <authorList>
            <person name="Qiu Y."/>
            <person name="Noonan A.J.C."/>
            <person name="Dofher K."/>
            <person name="Koch M."/>
            <person name="Kieft B."/>
            <person name="Lin X."/>
            <person name="Ziels R.M."/>
            <person name="Hallam S.J."/>
        </authorList>
    </citation>
    <scope>NUCLEOTIDE SEQUENCE</scope>
    <source>
        <strain evidence="8">AB48</strain>
    </source>
</reference>
<evidence type="ECO:0000259" key="7">
    <source>
        <dbReference type="PROSITE" id="PS51352"/>
    </source>
</evidence>
<comment type="similarity">
    <text evidence="1 6">Belongs to the thioredoxin family.</text>
</comment>
<accession>A0ABY5AJX4</accession>
<dbReference type="InterPro" id="IPR036249">
    <property type="entry name" value="Thioredoxin-like_sf"/>
</dbReference>
<organism evidence="8 9">
    <name type="scientific">Phormidium yuhuli AB48</name>
    <dbReference type="NCBI Taxonomy" id="2940671"/>
    <lineage>
        <taxon>Bacteria</taxon>
        <taxon>Bacillati</taxon>
        <taxon>Cyanobacteriota</taxon>
        <taxon>Cyanophyceae</taxon>
        <taxon>Oscillatoriophycideae</taxon>
        <taxon>Oscillatoriales</taxon>
        <taxon>Oscillatoriaceae</taxon>
        <taxon>Phormidium</taxon>
        <taxon>Phormidium yuhuli</taxon>
    </lineage>
</organism>
<dbReference type="PROSITE" id="PS51352">
    <property type="entry name" value="THIOREDOXIN_2"/>
    <property type="match status" value="1"/>
</dbReference>
<keyword evidence="9" id="KW-1185">Reference proteome</keyword>
<proteinExistence type="inferred from homology"/>
<dbReference type="Gene3D" id="3.40.30.10">
    <property type="entry name" value="Glutaredoxin"/>
    <property type="match status" value="1"/>
</dbReference>
<dbReference type="PIRSF" id="PIRSF000077">
    <property type="entry name" value="Thioredoxin"/>
    <property type="match status" value="1"/>
</dbReference>
<dbReference type="PANTHER" id="PTHR45663:SF11">
    <property type="entry name" value="GEO12009P1"/>
    <property type="match status" value="1"/>
</dbReference>
<protein>
    <recommendedName>
        <fullName evidence="6">Thioredoxin</fullName>
    </recommendedName>
</protein>
<evidence type="ECO:0000256" key="1">
    <source>
        <dbReference type="ARBA" id="ARBA00008987"/>
    </source>
</evidence>
<dbReference type="PANTHER" id="PTHR45663">
    <property type="entry name" value="GEO12009P1"/>
    <property type="match status" value="1"/>
</dbReference>
<evidence type="ECO:0000256" key="6">
    <source>
        <dbReference type="PIRNR" id="PIRNR000077"/>
    </source>
</evidence>
<evidence type="ECO:0000256" key="4">
    <source>
        <dbReference type="ARBA" id="ARBA00023157"/>
    </source>
</evidence>
<dbReference type="CDD" id="cd02947">
    <property type="entry name" value="TRX_family"/>
    <property type="match status" value="1"/>
</dbReference>
<evidence type="ECO:0000256" key="3">
    <source>
        <dbReference type="ARBA" id="ARBA00022982"/>
    </source>
</evidence>
<keyword evidence="2" id="KW-0813">Transport</keyword>
<sequence>MSLSVSEQRFKEEVLQSEIPVLVNFWAPWCGVCHLIHPQLTQFRREYGDLIKIVDVNADESLRLASTYRLATLPTLLLFDGDRIVERLEGFQGRESLRSQLLQMVEHYAGDRSMALPS</sequence>
<dbReference type="Proteomes" id="UP001056708">
    <property type="component" value="Chromosome"/>
</dbReference>
<keyword evidence="3" id="KW-0249">Electron transport</keyword>
<dbReference type="RefSeq" id="WP_252659864.1">
    <property type="nucleotide sequence ID" value="NZ_CP098611.1"/>
</dbReference>
<dbReference type="Pfam" id="PF00085">
    <property type="entry name" value="Thioredoxin"/>
    <property type="match status" value="1"/>
</dbReference>
<evidence type="ECO:0000256" key="2">
    <source>
        <dbReference type="ARBA" id="ARBA00022448"/>
    </source>
</evidence>
<dbReference type="InterPro" id="IPR013766">
    <property type="entry name" value="Thioredoxin_domain"/>
</dbReference>
<gene>
    <name evidence="8" type="ORF">NEA10_10985</name>
</gene>
<dbReference type="SUPFAM" id="SSF52833">
    <property type="entry name" value="Thioredoxin-like"/>
    <property type="match status" value="1"/>
</dbReference>
<name>A0ABY5AJX4_9CYAN</name>
<keyword evidence="4" id="KW-1015">Disulfide bond</keyword>